<protein>
    <submittedName>
        <fullName evidence="2">Uncharacterized protein</fullName>
    </submittedName>
</protein>
<reference evidence="2 3" key="1">
    <citation type="submission" date="2021-02" db="EMBL/GenBank/DDBJ databases">
        <title>Alicyclobacillus curvatus sp. nov. and Alicyclobacillus mengziensis sp. nov., two acidophilic bacteria isolated from acid mine drainage.</title>
        <authorList>
            <person name="Huang Y."/>
        </authorList>
    </citation>
    <scope>NUCLEOTIDE SEQUENCE [LARGE SCALE GENOMIC DNA]</scope>
    <source>
        <strain evidence="2 3">S30H14</strain>
    </source>
</reference>
<evidence type="ECO:0000313" key="2">
    <source>
        <dbReference type="EMBL" id="QSO48523.1"/>
    </source>
</evidence>
<organism evidence="2 3">
    <name type="scientific">Alicyclobacillus mengziensis</name>
    <dbReference type="NCBI Taxonomy" id="2931921"/>
    <lineage>
        <taxon>Bacteria</taxon>
        <taxon>Bacillati</taxon>
        <taxon>Bacillota</taxon>
        <taxon>Bacilli</taxon>
        <taxon>Bacillales</taxon>
        <taxon>Alicyclobacillaceae</taxon>
        <taxon>Alicyclobacillus</taxon>
    </lineage>
</organism>
<keyword evidence="3" id="KW-1185">Reference proteome</keyword>
<accession>A0A9X7W0I4</accession>
<dbReference type="KEGG" id="afx:JZ786_05925"/>
<name>A0A9X7W0I4_9BACL</name>
<feature type="compositionally biased region" description="Polar residues" evidence="1">
    <location>
        <begin position="31"/>
        <end position="44"/>
    </location>
</feature>
<dbReference type="Proteomes" id="UP000663505">
    <property type="component" value="Chromosome"/>
</dbReference>
<dbReference type="RefSeq" id="WP_206657858.1">
    <property type="nucleotide sequence ID" value="NZ_CP071182.1"/>
</dbReference>
<evidence type="ECO:0000313" key="3">
    <source>
        <dbReference type="Proteomes" id="UP000663505"/>
    </source>
</evidence>
<sequence length="55" mass="6145">MDAKQTNQTNSHMIQSPTVMKQLKELEEQNNVGNKKAKGTTNEIQPMVTDEGLSQ</sequence>
<gene>
    <name evidence="2" type="ORF">JZ786_05925</name>
</gene>
<proteinExistence type="predicted"/>
<evidence type="ECO:0000256" key="1">
    <source>
        <dbReference type="SAM" id="MobiDB-lite"/>
    </source>
</evidence>
<dbReference type="AlphaFoldDB" id="A0A9X7W0I4"/>
<dbReference type="EMBL" id="CP071182">
    <property type="protein sequence ID" value="QSO48523.1"/>
    <property type="molecule type" value="Genomic_DNA"/>
</dbReference>
<feature type="region of interest" description="Disordered" evidence="1">
    <location>
        <begin position="31"/>
        <end position="55"/>
    </location>
</feature>